<dbReference type="GO" id="GO:0008233">
    <property type="term" value="F:peptidase activity"/>
    <property type="evidence" value="ECO:0007669"/>
    <property type="project" value="UniProtKB-KW"/>
</dbReference>
<dbReference type="InterPro" id="IPR046336">
    <property type="entry name" value="Lon_prtase_N_sf"/>
</dbReference>
<evidence type="ECO:0000313" key="3">
    <source>
        <dbReference type="Proteomes" id="UP000317243"/>
    </source>
</evidence>
<organism evidence="2 3">
    <name type="scientific">Thalassoglobus neptunius</name>
    <dbReference type="NCBI Taxonomy" id="1938619"/>
    <lineage>
        <taxon>Bacteria</taxon>
        <taxon>Pseudomonadati</taxon>
        <taxon>Planctomycetota</taxon>
        <taxon>Planctomycetia</taxon>
        <taxon>Planctomycetales</taxon>
        <taxon>Planctomycetaceae</taxon>
        <taxon>Thalassoglobus</taxon>
    </lineage>
</organism>
<gene>
    <name evidence="2" type="ORF">KOR42_12850</name>
</gene>
<dbReference type="GO" id="GO:0006508">
    <property type="term" value="P:proteolysis"/>
    <property type="evidence" value="ECO:0007669"/>
    <property type="project" value="UniProtKB-KW"/>
</dbReference>
<dbReference type="SUPFAM" id="SSF88697">
    <property type="entry name" value="PUA domain-like"/>
    <property type="match status" value="1"/>
</dbReference>
<dbReference type="Pfam" id="PF02190">
    <property type="entry name" value="LON_substr_bdg"/>
    <property type="match status" value="1"/>
</dbReference>
<name>A0A5C5X466_9PLAN</name>
<keyword evidence="2" id="KW-0378">Hydrolase</keyword>
<dbReference type="InterPro" id="IPR003111">
    <property type="entry name" value="Lon_prtase_N"/>
</dbReference>
<keyword evidence="3" id="KW-1185">Reference proteome</keyword>
<comment type="caution">
    <text evidence="2">The sequence shown here is derived from an EMBL/GenBank/DDBJ whole genome shotgun (WGS) entry which is preliminary data.</text>
</comment>
<dbReference type="EMBL" id="SIHI01000001">
    <property type="protein sequence ID" value="TWT57917.1"/>
    <property type="molecule type" value="Genomic_DNA"/>
</dbReference>
<dbReference type="InterPro" id="IPR015947">
    <property type="entry name" value="PUA-like_sf"/>
</dbReference>
<proteinExistence type="predicted"/>
<dbReference type="Proteomes" id="UP000317243">
    <property type="component" value="Unassembled WGS sequence"/>
</dbReference>
<dbReference type="AlphaFoldDB" id="A0A5C5X466"/>
<sequence length="222" mass="25046">MSSEIQNLLKPSIEPSQLSYPVLVLEDLPVLPEAAEVVIARAGLKRAFEQVVDEAADETVILVPDRTWIREGQIVCLARILRVEETSPDEMRVELRGLSRAEILETGSSHDSVAVRHLHDDSSTSSSDRREVRLAILQVLEHLFPEAVANRLLIPLLEIELSFSRLVALVSTVCDFEIDERFELPTEVSADRRAEWILDRLCVRSRRSLRDKVNGMPPFSSN</sequence>
<evidence type="ECO:0000259" key="1">
    <source>
        <dbReference type="Pfam" id="PF02190"/>
    </source>
</evidence>
<accession>A0A5C5X466</accession>
<dbReference type="Gene3D" id="2.30.130.40">
    <property type="entry name" value="LON domain-like"/>
    <property type="match status" value="1"/>
</dbReference>
<protein>
    <submittedName>
        <fullName evidence="2">ATP-dependent protease La (LON) domain protein</fullName>
    </submittedName>
</protein>
<keyword evidence="2" id="KW-0645">Protease</keyword>
<reference evidence="2 3" key="1">
    <citation type="submission" date="2019-02" db="EMBL/GenBank/DDBJ databases">
        <title>Deep-cultivation of Planctomycetes and their phenomic and genomic characterization uncovers novel biology.</title>
        <authorList>
            <person name="Wiegand S."/>
            <person name="Jogler M."/>
            <person name="Boedeker C."/>
            <person name="Pinto D."/>
            <person name="Vollmers J."/>
            <person name="Rivas-Marin E."/>
            <person name="Kohn T."/>
            <person name="Peeters S.H."/>
            <person name="Heuer A."/>
            <person name="Rast P."/>
            <person name="Oberbeckmann S."/>
            <person name="Bunk B."/>
            <person name="Jeske O."/>
            <person name="Meyerdierks A."/>
            <person name="Storesund J.E."/>
            <person name="Kallscheuer N."/>
            <person name="Luecker S."/>
            <person name="Lage O.M."/>
            <person name="Pohl T."/>
            <person name="Merkel B.J."/>
            <person name="Hornburger P."/>
            <person name="Mueller R.-W."/>
            <person name="Bruemmer F."/>
            <person name="Labrenz M."/>
            <person name="Spormann A.M."/>
            <person name="Op Den Camp H."/>
            <person name="Overmann J."/>
            <person name="Amann R."/>
            <person name="Jetten M.S.M."/>
            <person name="Mascher T."/>
            <person name="Medema M.H."/>
            <person name="Devos D.P."/>
            <person name="Kaster A.-K."/>
            <person name="Ovreas L."/>
            <person name="Rohde M."/>
            <person name="Galperin M.Y."/>
            <person name="Jogler C."/>
        </authorList>
    </citation>
    <scope>NUCLEOTIDE SEQUENCE [LARGE SCALE GENOMIC DNA]</scope>
    <source>
        <strain evidence="2 3">KOR42</strain>
    </source>
</reference>
<dbReference type="RefSeq" id="WP_197440909.1">
    <property type="nucleotide sequence ID" value="NZ_SIHI01000001.1"/>
</dbReference>
<evidence type="ECO:0000313" key="2">
    <source>
        <dbReference type="EMBL" id="TWT57917.1"/>
    </source>
</evidence>
<feature type="domain" description="Lon N-terminal" evidence="1">
    <location>
        <begin position="20"/>
        <end position="201"/>
    </location>
</feature>